<dbReference type="InterPro" id="IPR008576">
    <property type="entry name" value="MeTrfase_NTM1"/>
</dbReference>
<dbReference type="EC" id="2.1.1.244" evidence="5"/>
<protein>
    <recommendedName>
        <fullName evidence="6">Alpha N-terminal protein methyltransferase 1</fullName>
        <ecNumber evidence="5">2.1.1.244</ecNumber>
    </recommendedName>
    <alternativeName>
        <fullName evidence="7">X-Pro-Lys N-terminal protein methyltransferase 1</fullName>
    </alternativeName>
</protein>
<dbReference type="SUPFAM" id="SSF53335">
    <property type="entry name" value="S-adenosyl-L-methionine-dependent methyltransferases"/>
    <property type="match status" value="1"/>
</dbReference>
<evidence type="ECO:0000256" key="6">
    <source>
        <dbReference type="ARBA" id="ARBA00039449"/>
    </source>
</evidence>
<keyword evidence="4" id="KW-0949">S-adenosyl-L-methionine</keyword>
<evidence type="ECO:0000256" key="7">
    <source>
        <dbReference type="ARBA" id="ARBA00043129"/>
    </source>
</evidence>
<evidence type="ECO:0000313" key="18">
    <source>
        <dbReference type="Proteomes" id="UP000324907"/>
    </source>
</evidence>
<dbReference type="AlphaFoldDB" id="A0A5A8CW13"/>
<evidence type="ECO:0000256" key="2">
    <source>
        <dbReference type="ARBA" id="ARBA00022603"/>
    </source>
</evidence>
<evidence type="ECO:0000313" key="12">
    <source>
        <dbReference type="EMBL" id="KAA0154983.1"/>
    </source>
</evidence>
<comment type="catalytic activity">
    <reaction evidence="10">
        <text>N-terminal L-alanyl-L-prolyl-L-lysyl-[protein] + 3 S-adenosyl-L-methionine = N-terminal N,N,N-trimethyl-L-alanyl-L-prolyl-L-lysyl-[protein] + 3 S-adenosyl-L-homocysteine + 3 H(+)</text>
        <dbReference type="Rhea" id="RHEA:54712"/>
        <dbReference type="Rhea" id="RHEA-COMP:13785"/>
        <dbReference type="Rhea" id="RHEA-COMP:13971"/>
        <dbReference type="ChEBI" id="CHEBI:15378"/>
        <dbReference type="ChEBI" id="CHEBI:57856"/>
        <dbReference type="ChEBI" id="CHEBI:59789"/>
        <dbReference type="ChEBI" id="CHEBI:138057"/>
        <dbReference type="ChEBI" id="CHEBI:138315"/>
        <dbReference type="EC" id="2.1.1.244"/>
    </reaction>
</comment>
<evidence type="ECO:0000256" key="10">
    <source>
        <dbReference type="ARBA" id="ARBA00048167"/>
    </source>
</evidence>
<comment type="caution">
    <text evidence="13">The sequence shown here is derived from an EMBL/GenBank/DDBJ whole genome shotgun (WGS) entry which is preliminary data.</text>
</comment>
<evidence type="ECO:0000313" key="19">
    <source>
        <dbReference type="Proteomes" id="UP000325113"/>
    </source>
</evidence>
<evidence type="ECO:0000313" key="13">
    <source>
        <dbReference type="EMBL" id="KAA0156557.1"/>
    </source>
</evidence>
<dbReference type="Proteomes" id="UP000324907">
    <property type="component" value="Unassembled WGS sequence"/>
</dbReference>
<gene>
    <name evidence="15" type="ORF">FNF27_02938</name>
    <name evidence="13" type="ORF">FNF28_06615</name>
    <name evidence="12" type="ORF">FNF29_02127</name>
    <name evidence="14" type="ORF">FNF31_02057</name>
</gene>
<keyword evidence="3" id="KW-0808">Transferase</keyword>
<dbReference type="OMA" id="PVRMYCL"/>
<comment type="catalytic activity">
    <reaction evidence="8">
        <text>N-terminal L-seryl-L-prolyl-L-lysyl-[protein] + 3 S-adenosyl-L-methionine = N-terminal N,N,N-trimethyl-L-seryl-L-prolyl-L-lysyl-[protein] + 3 S-adenosyl-L-homocysteine + 3 H(+)</text>
        <dbReference type="Rhea" id="RHEA:54724"/>
        <dbReference type="Rhea" id="RHEA-COMP:13789"/>
        <dbReference type="Rhea" id="RHEA-COMP:13973"/>
        <dbReference type="ChEBI" id="CHEBI:15378"/>
        <dbReference type="ChEBI" id="CHEBI:57856"/>
        <dbReference type="ChEBI" id="CHEBI:59789"/>
        <dbReference type="ChEBI" id="CHEBI:138061"/>
        <dbReference type="ChEBI" id="CHEBI:138317"/>
        <dbReference type="EC" id="2.1.1.244"/>
    </reaction>
</comment>
<dbReference type="GO" id="GO:0005737">
    <property type="term" value="C:cytoplasm"/>
    <property type="evidence" value="ECO:0007669"/>
    <property type="project" value="TreeGrafter"/>
</dbReference>
<dbReference type="EMBL" id="VLTL01000173">
    <property type="protein sequence ID" value="KAA0156557.1"/>
    <property type="molecule type" value="Genomic_DNA"/>
</dbReference>
<organism evidence="13 18">
    <name type="scientific">Cafeteria roenbergensis</name>
    <name type="common">Marine flagellate</name>
    <dbReference type="NCBI Taxonomy" id="33653"/>
    <lineage>
        <taxon>Eukaryota</taxon>
        <taxon>Sar</taxon>
        <taxon>Stramenopiles</taxon>
        <taxon>Bigyra</taxon>
        <taxon>Opalozoa</taxon>
        <taxon>Bicosoecida</taxon>
        <taxon>Cafeteriaceae</taxon>
        <taxon>Cafeteria</taxon>
    </lineage>
</organism>
<evidence type="ECO:0000256" key="11">
    <source>
        <dbReference type="SAM" id="MobiDB-lite"/>
    </source>
</evidence>
<comment type="similarity">
    <text evidence="1">Belongs to the methyltransferase superfamily. NTM1 family.</text>
</comment>
<dbReference type="EMBL" id="VLTO01000013">
    <property type="protein sequence ID" value="KAA0175528.1"/>
    <property type="molecule type" value="Genomic_DNA"/>
</dbReference>
<keyword evidence="17" id="KW-1185">Reference proteome</keyword>
<dbReference type="Proteomes" id="UP000323011">
    <property type="component" value="Unassembled WGS sequence"/>
</dbReference>
<dbReference type="Proteomes" id="UP000325113">
    <property type="component" value="Unassembled WGS sequence"/>
</dbReference>
<evidence type="ECO:0000256" key="1">
    <source>
        <dbReference type="ARBA" id="ARBA00009059"/>
    </source>
</evidence>
<dbReference type="InterPro" id="IPR029063">
    <property type="entry name" value="SAM-dependent_MTases_sf"/>
</dbReference>
<dbReference type="PANTHER" id="PTHR12753:SF0">
    <property type="entry name" value="ALPHA N-TERMINAL PROTEIN METHYLTRANSFERASE 1"/>
    <property type="match status" value="1"/>
</dbReference>
<name>A0A5A8CW13_CAFRO</name>
<sequence>MASAPGPRVTLWEEIKDYDHIASAAAQLAFAAGLDSELAPATKGQAGNTDFDVEMKPPAYCITGLNEDYDTISAFWEDCLPPAPVGAGTDPGASEASAAGADKDVESEPRSAERWYQHSTWYWTRKDMTADDVGVLGGATHLHAPDVRHSRALLTQLREARPSLGRSRSLDVAGGVGRVTQAVLLPHFATVDITDVAPRLLEAAGRRIPAASLGHLALSRMSRLCPPADLKYDCIWMQWCLGYMLDADLLGLLRRLRASLAPGGVIIIKETVTRRQALWVDASDLNIVRGVPYFEAVLREAGLRVVMRSEMRDWPADYLPMVAWVCE</sequence>
<dbReference type="GO" id="GO:0032259">
    <property type="term" value="P:methylation"/>
    <property type="evidence" value="ECO:0007669"/>
    <property type="project" value="UniProtKB-KW"/>
</dbReference>
<dbReference type="Proteomes" id="UP000322899">
    <property type="component" value="Unassembled WGS sequence"/>
</dbReference>
<dbReference type="OrthoDB" id="1298661at2759"/>
<dbReference type="Gene3D" id="3.40.50.150">
    <property type="entry name" value="Vaccinia Virus protein VP39"/>
    <property type="match status" value="1"/>
</dbReference>
<evidence type="ECO:0000313" key="15">
    <source>
        <dbReference type="EMBL" id="KAA0175528.1"/>
    </source>
</evidence>
<comment type="catalytic activity">
    <reaction evidence="9">
        <text>N-terminal L-prolyl-L-prolyl-L-lysyl-[protein] + 2 S-adenosyl-L-methionine = N-terminal N,N-dimethyl-L-prolyl-L-prolyl-L-lysyl-[protein] + 2 S-adenosyl-L-homocysteine + 2 H(+)</text>
        <dbReference type="Rhea" id="RHEA:54736"/>
        <dbReference type="Rhea" id="RHEA-COMP:13787"/>
        <dbReference type="Rhea" id="RHEA-COMP:13974"/>
        <dbReference type="ChEBI" id="CHEBI:15378"/>
        <dbReference type="ChEBI" id="CHEBI:57856"/>
        <dbReference type="ChEBI" id="CHEBI:59789"/>
        <dbReference type="ChEBI" id="CHEBI:138059"/>
        <dbReference type="ChEBI" id="CHEBI:138318"/>
        <dbReference type="EC" id="2.1.1.244"/>
    </reaction>
</comment>
<proteinExistence type="inferred from homology"/>
<evidence type="ECO:0000313" key="16">
    <source>
        <dbReference type="Proteomes" id="UP000322899"/>
    </source>
</evidence>
<evidence type="ECO:0000256" key="8">
    <source>
        <dbReference type="ARBA" id="ARBA00047306"/>
    </source>
</evidence>
<dbReference type="PANTHER" id="PTHR12753">
    <property type="entry name" value="AD-003 - RELATED"/>
    <property type="match status" value="1"/>
</dbReference>
<keyword evidence="2" id="KW-0489">Methyltransferase</keyword>
<feature type="region of interest" description="Disordered" evidence="11">
    <location>
        <begin position="83"/>
        <end position="111"/>
    </location>
</feature>
<accession>A0A5A8CW13</accession>
<reference evidence="16 17" key="1">
    <citation type="submission" date="2019-07" db="EMBL/GenBank/DDBJ databases">
        <title>Genomes of Cafeteria roenbergensis.</title>
        <authorList>
            <person name="Fischer M.G."/>
            <person name="Hackl T."/>
            <person name="Roman M."/>
        </authorList>
    </citation>
    <scope>NUCLEOTIDE SEQUENCE [LARGE SCALE GENOMIC DNA]</scope>
    <source>
        <strain evidence="12 17">BVI</strain>
        <strain evidence="14 19">Cflag</strain>
        <strain evidence="15 16">E4-10P</strain>
        <strain evidence="13 18">RCC970-E3</strain>
    </source>
</reference>
<evidence type="ECO:0000313" key="17">
    <source>
        <dbReference type="Proteomes" id="UP000323011"/>
    </source>
</evidence>
<evidence type="ECO:0000256" key="9">
    <source>
        <dbReference type="ARBA" id="ARBA00047885"/>
    </source>
</evidence>
<dbReference type="EMBL" id="VLTN01000009">
    <property type="protein sequence ID" value="KAA0154983.1"/>
    <property type="molecule type" value="Genomic_DNA"/>
</dbReference>
<dbReference type="Pfam" id="PF05891">
    <property type="entry name" value="Methyltransf_PK"/>
    <property type="match status" value="1"/>
</dbReference>
<evidence type="ECO:0000313" key="14">
    <source>
        <dbReference type="EMBL" id="KAA0165044.1"/>
    </source>
</evidence>
<dbReference type="GO" id="GO:0071885">
    <property type="term" value="F:N-terminal protein N-methyltransferase activity"/>
    <property type="evidence" value="ECO:0007669"/>
    <property type="project" value="UniProtKB-EC"/>
</dbReference>
<evidence type="ECO:0000256" key="3">
    <source>
        <dbReference type="ARBA" id="ARBA00022679"/>
    </source>
</evidence>
<evidence type="ECO:0000256" key="4">
    <source>
        <dbReference type="ARBA" id="ARBA00022691"/>
    </source>
</evidence>
<dbReference type="EMBL" id="VLTM01000014">
    <property type="protein sequence ID" value="KAA0165044.1"/>
    <property type="molecule type" value="Genomic_DNA"/>
</dbReference>
<feature type="compositionally biased region" description="Basic and acidic residues" evidence="11">
    <location>
        <begin position="101"/>
        <end position="111"/>
    </location>
</feature>
<evidence type="ECO:0000256" key="5">
    <source>
        <dbReference type="ARBA" id="ARBA00039112"/>
    </source>
</evidence>